<dbReference type="EMBL" id="JAFDVH010000010">
    <property type="protein sequence ID" value="KAG7470164.1"/>
    <property type="molecule type" value="Genomic_DNA"/>
</dbReference>
<reference evidence="1" key="1">
    <citation type="submission" date="2021-01" db="EMBL/GenBank/DDBJ databases">
        <authorList>
            <person name="Zahm M."/>
            <person name="Roques C."/>
            <person name="Cabau C."/>
            <person name="Klopp C."/>
            <person name="Donnadieu C."/>
            <person name="Jouanno E."/>
            <person name="Lampietro C."/>
            <person name="Louis A."/>
            <person name="Herpin A."/>
            <person name="Echchiki A."/>
            <person name="Berthelot C."/>
            <person name="Parey E."/>
            <person name="Roest-Crollius H."/>
            <person name="Braasch I."/>
            <person name="Postlethwait J."/>
            <person name="Bobe J."/>
            <person name="Montfort J."/>
            <person name="Bouchez O."/>
            <person name="Begum T."/>
            <person name="Mejri S."/>
            <person name="Adams A."/>
            <person name="Chen W.-J."/>
            <person name="Guiguen Y."/>
        </authorList>
    </citation>
    <scope>NUCLEOTIDE SEQUENCE</scope>
    <source>
        <strain evidence="1">YG-15Mar2019-1</strain>
        <tissue evidence="1">Brain</tissue>
    </source>
</reference>
<keyword evidence="2" id="KW-1185">Reference proteome</keyword>
<accession>A0A9D3T7P8</accession>
<sequence length="111" mass="12074">MGAHDRLVFCSKEGKGNGHLGGRLLGSYLFRFWLVCSASDTSGGRCCGCRHFSHCEVGARPVRLPCGSKGHLFRTVTGTEKLAGLFVGWWKAASTRRAIPCVRLLSRCSLC</sequence>
<evidence type="ECO:0000313" key="2">
    <source>
        <dbReference type="Proteomes" id="UP001046870"/>
    </source>
</evidence>
<comment type="caution">
    <text evidence="1">The sequence shown here is derived from an EMBL/GenBank/DDBJ whole genome shotgun (WGS) entry which is preliminary data.</text>
</comment>
<evidence type="ECO:0000313" key="1">
    <source>
        <dbReference type="EMBL" id="KAG7470164.1"/>
    </source>
</evidence>
<proteinExistence type="predicted"/>
<dbReference type="AlphaFoldDB" id="A0A9D3T7P8"/>
<organism evidence="1 2">
    <name type="scientific">Megalops atlanticus</name>
    <name type="common">Tarpon</name>
    <name type="synonym">Clupea gigantea</name>
    <dbReference type="NCBI Taxonomy" id="7932"/>
    <lineage>
        <taxon>Eukaryota</taxon>
        <taxon>Metazoa</taxon>
        <taxon>Chordata</taxon>
        <taxon>Craniata</taxon>
        <taxon>Vertebrata</taxon>
        <taxon>Euteleostomi</taxon>
        <taxon>Actinopterygii</taxon>
        <taxon>Neopterygii</taxon>
        <taxon>Teleostei</taxon>
        <taxon>Elopiformes</taxon>
        <taxon>Megalopidae</taxon>
        <taxon>Megalops</taxon>
    </lineage>
</organism>
<name>A0A9D3T7P8_MEGAT</name>
<protein>
    <submittedName>
        <fullName evidence="1">Uncharacterized protein</fullName>
    </submittedName>
</protein>
<dbReference type="Proteomes" id="UP001046870">
    <property type="component" value="Chromosome 10"/>
</dbReference>
<gene>
    <name evidence="1" type="ORF">MATL_G00136640</name>
</gene>